<evidence type="ECO:0000313" key="1">
    <source>
        <dbReference type="EMBL" id="MBM3276264.1"/>
    </source>
</evidence>
<name>A0A937X5H4_9BACT</name>
<evidence type="ECO:0000313" key="2">
    <source>
        <dbReference type="Proteomes" id="UP000703893"/>
    </source>
</evidence>
<dbReference type="AlphaFoldDB" id="A0A937X5H4"/>
<reference evidence="1 2" key="1">
    <citation type="submission" date="2019-03" db="EMBL/GenBank/DDBJ databases">
        <title>Lake Tanganyika Metagenome-Assembled Genomes (MAGs).</title>
        <authorList>
            <person name="Tran P."/>
        </authorList>
    </citation>
    <scope>NUCLEOTIDE SEQUENCE [LARGE SCALE GENOMIC DNA]</scope>
    <source>
        <strain evidence="1">K_DeepCast_65m_m2_236</strain>
    </source>
</reference>
<dbReference type="Gene3D" id="1.10.600.10">
    <property type="entry name" value="Farnesyl Diphosphate Synthase"/>
    <property type="match status" value="1"/>
</dbReference>
<proteinExistence type="predicted"/>
<dbReference type="Proteomes" id="UP000703893">
    <property type="component" value="Unassembled WGS sequence"/>
</dbReference>
<dbReference type="InterPro" id="IPR008949">
    <property type="entry name" value="Isoprenoid_synthase_dom_sf"/>
</dbReference>
<gene>
    <name evidence="1" type="ORF">FJZ00_14010</name>
</gene>
<sequence length="97" mass="10886">NDIRRRKRSLPAIHALEHSRGAAAQTLCAIYAKPSLRPADVARVLQAMDSVGTLAYCQALAKAHCQRALAHLRKARLRPDIQADFEELARFLLTRDR</sequence>
<protein>
    <submittedName>
        <fullName evidence="1">Polyprenyl synthetase family protein</fullName>
    </submittedName>
</protein>
<organism evidence="1 2">
    <name type="scientific">Candidatus Tanganyikabacteria bacterium</name>
    <dbReference type="NCBI Taxonomy" id="2961651"/>
    <lineage>
        <taxon>Bacteria</taxon>
        <taxon>Bacillati</taxon>
        <taxon>Candidatus Sericytochromatia</taxon>
        <taxon>Candidatus Tanganyikabacteria</taxon>
    </lineage>
</organism>
<feature type="non-terminal residue" evidence="1">
    <location>
        <position position="1"/>
    </location>
</feature>
<comment type="caution">
    <text evidence="1">The sequence shown here is derived from an EMBL/GenBank/DDBJ whole genome shotgun (WGS) entry which is preliminary data.</text>
</comment>
<dbReference type="EMBL" id="VGJX01000941">
    <property type="protein sequence ID" value="MBM3276264.1"/>
    <property type="molecule type" value="Genomic_DNA"/>
</dbReference>
<accession>A0A937X5H4</accession>
<dbReference type="SUPFAM" id="SSF48576">
    <property type="entry name" value="Terpenoid synthases"/>
    <property type="match status" value="1"/>
</dbReference>